<evidence type="ECO:0000256" key="3">
    <source>
        <dbReference type="SAM" id="MobiDB-lite"/>
    </source>
</evidence>
<gene>
    <name evidence="7" type="ORF">M0811_08487</name>
</gene>
<dbReference type="PANTHER" id="PTHR23080">
    <property type="entry name" value="THAP DOMAIN PROTEIN"/>
    <property type="match status" value="1"/>
</dbReference>
<dbReference type="Pfam" id="PF13359">
    <property type="entry name" value="DDE_Tnp_4"/>
    <property type="match status" value="1"/>
</dbReference>
<feature type="compositionally biased region" description="Basic residues" evidence="3">
    <location>
        <begin position="434"/>
        <end position="447"/>
    </location>
</feature>
<organism evidence="7 8">
    <name type="scientific">Anaeramoeba ignava</name>
    <name type="common">Anaerobic marine amoeba</name>
    <dbReference type="NCBI Taxonomy" id="1746090"/>
    <lineage>
        <taxon>Eukaryota</taxon>
        <taxon>Metamonada</taxon>
        <taxon>Anaeramoebidae</taxon>
        <taxon>Anaeramoeba</taxon>
    </lineage>
</organism>
<dbReference type="InterPro" id="IPR027806">
    <property type="entry name" value="HARBI1_dom"/>
</dbReference>
<feature type="compositionally biased region" description="Acidic residues" evidence="3">
    <location>
        <begin position="454"/>
        <end position="466"/>
    </location>
</feature>
<accession>A0A9Q0LKT5</accession>
<keyword evidence="8" id="KW-1185">Reference proteome</keyword>
<dbReference type="OrthoDB" id="7331812at2759"/>
<dbReference type="SUPFAM" id="SSF54001">
    <property type="entry name" value="Cysteine proteinases"/>
    <property type="match status" value="1"/>
</dbReference>
<feature type="compositionally biased region" description="Basic and acidic residues" evidence="3">
    <location>
        <begin position="355"/>
        <end position="405"/>
    </location>
</feature>
<feature type="transmembrane region" description="Helical" evidence="4">
    <location>
        <begin position="125"/>
        <end position="146"/>
    </location>
</feature>
<evidence type="ECO:0000259" key="5">
    <source>
        <dbReference type="Pfam" id="PF13359"/>
    </source>
</evidence>
<feature type="domain" description="Transposase Helix-turn-helix" evidence="6">
    <location>
        <begin position="118"/>
        <end position="168"/>
    </location>
</feature>
<dbReference type="EMBL" id="JAPDFW010000073">
    <property type="protein sequence ID" value="KAJ5073650.1"/>
    <property type="molecule type" value="Genomic_DNA"/>
</dbReference>
<keyword evidence="4" id="KW-0472">Membrane</keyword>
<evidence type="ECO:0000256" key="2">
    <source>
        <dbReference type="ARBA" id="ARBA00022723"/>
    </source>
</evidence>
<proteinExistence type="predicted"/>
<comment type="caution">
    <text evidence="7">The sequence shown here is derived from an EMBL/GenBank/DDBJ whole genome shotgun (WGS) entry which is preliminary data.</text>
</comment>
<dbReference type="GO" id="GO:0046872">
    <property type="term" value="F:metal ion binding"/>
    <property type="evidence" value="ECO:0007669"/>
    <property type="project" value="UniProtKB-KW"/>
</dbReference>
<feature type="compositionally biased region" description="Basic residues" evidence="3">
    <location>
        <begin position="411"/>
        <end position="426"/>
    </location>
</feature>
<keyword evidence="4" id="KW-0812">Transmembrane</keyword>
<dbReference type="Gene3D" id="3.40.395.10">
    <property type="entry name" value="Adenoviral Proteinase, Chain A"/>
    <property type="match status" value="1"/>
</dbReference>
<dbReference type="PANTHER" id="PTHR23080:SF143">
    <property type="entry name" value="SI:DKEY-56D12.4"/>
    <property type="match status" value="1"/>
</dbReference>
<evidence type="ECO:0000259" key="6">
    <source>
        <dbReference type="Pfam" id="PF13613"/>
    </source>
</evidence>
<reference evidence="7" key="1">
    <citation type="submission" date="2022-10" db="EMBL/GenBank/DDBJ databases">
        <title>Novel sulphate-reducing endosymbionts in the free-living metamonad Anaeramoeba.</title>
        <authorList>
            <person name="Jerlstrom-Hultqvist J."/>
            <person name="Cepicka I."/>
            <person name="Gallot-Lavallee L."/>
            <person name="Salas-Leiva D."/>
            <person name="Curtis B.A."/>
            <person name="Zahonova K."/>
            <person name="Pipaliya S."/>
            <person name="Dacks J."/>
            <person name="Roger A.J."/>
        </authorList>
    </citation>
    <scope>NUCLEOTIDE SEQUENCE</scope>
    <source>
        <strain evidence="7">BMAN</strain>
    </source>
</reference>
<dbReference type="Pfam" id="PF13613">
    <property type="entry name" value="HTH_Tnp_4"/>
    <property type="match status" value="1"/>
</dbReference>
<protein>
    <submittedName>
        <fullName evidence="7">Thap domain protein</fullName>
    </submittedName>
</protein>
<dbReference type="Proteomes" id="UP001149090">
    <property type="component" value="Unassembled WGS sequence"/>
</dbReference>
<comment type="cofactor">
    <cofactor evidence="1">
        <name>a divalent metal cation</name>
        <dbReference type="ChEBI" id="CHEBI:60240"/>
    </cofactor>
</comment>
<feature type="domain" description="DDE Tnp4" evidence="5">
    <location>
        <begin position="199"/>
        <end position="345"/>
    </location>
</feature>
<evidence type="ECO:0000256" key="1">
    <source>
        <dbReference type="ARBA" id="ARBA00001968"/>
    </source>
</evidence>
<keyword evidence="2" id="KW-0479">Metal-binding</keyword>
<evidence type="ECO:0000256" key="4">
    <source>
        <dbReference type="SAM" id="Phobius"/>
    </source>
</evidence>
<feature type="region of interest" description="Disordered" evidence="3">
    <location>
        <begin position="355"/>
        <end position="478"/>
    </location>
</feature>
<sequence>MSNKKTYQKRIEKDCLIKVHGETFKKLEKMLIEKETWNHLIQRILTRLSEFSLKEQLKQNEVDEKNNISFLDSLLNDDSQLKDLTGLSRGSFTEVLKKVEQENEKTRSEKKSPNKQTKKLSIPHILLMTLIWLKHALSFGALAAFFKISKTTVSRYLHFMIEILRTVLEDQIRWPNEDEMKRNNEIWETDKILDCAGVLDCTDHPRVRHGKKEKLYWSFKRGGSTIKSVVVCDPVGKIIFFQTGFPGSIHDSNCVWFSKLIPILKNKKVLGDKAFHRDYAITPHKETQTGLTQKEKEENQIIQHHRSVIENVFSILKNFKISKSPLKIDVIFHGYVMEVCAFLYNLEYSDHPLRKQNRTKKEQERVDRKREQNHQRNSIKKAERERKEREKEEKEKESQEKEKAKSLSQKTQKKKPKKQQKKKRKNPQLESKSQKAKKKTGVRKKAGKMNLIEQEIEEEIEDGEEINDQKETAPNDPNYQECQEIQNTLNRVLEERILQNQLRFFHGGIEEDWEDRTDINGWVDMSDMKNLLELICPSYSSIEIDFLRSLLLPSINFYRSLGKNQNEIQEKLIQIDQNFKNWFLECYRNRYRQTILFQFQSYNEFVKKNFLDENLFNFLSMCGLGFDIILDKERYEMLKELTHFTKQLSKKRDLENILFLFQKAKEQKGRIFLPFWTPNHYLCYVLDFEKLSLSFFNSFGHKAQIADPLGIRIRNFCEEILNIKLTFSIILKQPRQIGATQCGPFVIFFIWMVTEMGVELEKVEQIIRQDLVIKLRYFLLISYIKASQSKKKTISLYRLNSLLKKNSTGKNIKSFFV</sequence>
<dbReference type="InterPro" id="IPR027805">
    <property type="entry name" value="Transposase_HTH_dom"/>
</dbReference>
<name>A0A9Q0LKT5_ANAIG</name>
<evidence type="ECO:0000313" key="7">
    <source>
        <dbReference type="EMBL" id="KAJ5073650.1"/>
    </source>
</evidence>
<dbReference type="InterPro" id="IPR038765">
    <property type="entry name" value="Papain-like_cys_pep_sf"/>
</dbReference>
<dbReference type="AlphaFoldDB" id="A0A9Q0LKT5"/>
<evidence type="ECO:0000313" key="8">
    <source>
        <dbReference type="Proteomes" id="UP001149090"/>
    </source>
</evidence>
<keyword evidence="4" id="KW-1133">Transmembrane helix</keyword>